<evidence type="ECO:0000313" key="3">
    <source>
        <dbReference type="Proteomes" id="UP000219020"/>
    </source>
</evidence>
<evidence type="ECO:0000259" key="1">
    <source>
        <dbReference type="Pfam" id="PF13612"/>
    </source>
</evidence>
<dbReference type="Proteomes" id="UP000219020">
    <property type="component" value="Unassembled WGS sequence"/>
</dbReference>
<name>A0A2A5T239_9GAMM</name>
<gene>
    <name evidence="2" type="ORF">BTN49_2183</name>
</gene>
<dbReference type="InterPro" id="IPR025668">
    <property type="entry name" value="Tnp_DDE_dom"/>
</dbReference>
<evidence type="ECO:0000313" key="2">
    <source>
        <dbReference type="EMBL" id="PCS22229.1"/>
    </source>
</evidence>
<comment type="caution">
    <text evidence="2">The sequence shown here is derived from an EMBL/GenBank/DDBJ whole genome shotgun (WGS) entry which is preliminary data.</text>
</comment>
<dbReference type="Pfam" id="PF13612">
    <property type="entry name" value="DDE_Tnp_1_3"/>
    <property type="match status" value="1"/>
</dbReference>
<organism evidence="2 3">
    <name type="scientific">Candidatus Enterovibrio escicola</name>
    <dbReference type="NCBI Taxonomy" id="1927127"/>
    <lineage>
        <taxon>Bacteria</taxon>
        <taxon>Pseudomonadati</taxon>
        <taxon>Pseudomonadota</taxon>
        <taxon>Gammaproteobacteria</taxon>
        <taxon>Vibrionales</taxon>
        <taxon>Vibrionaceae</taxon>
        <taxon>Enterovibrio</taxon>
    </lineage>
</organism>
<protein>
    <submittedName>
        <fullName evidence="2">Mobile element protein</fullName>
    </submittedName>
</protein>
<proteinExistence type="predicted"/>
<sequence>MRCFYGNKGYISGPLERELTDKGVTLITGVKKNMRPNVMKL</sequence>
<dbReference type="EMBL" id="NBYY01000024">
    <property type="protein sequence ID" value="PCS22229.1"/>
    <property type="molecule type" value="Genomic_DNA"/>
</dbReference>
<reference evidence="3" key="1">
    <citation type="submission" date="2017-04" db="EMBL/GenBank/DDBJ databases">
        <title>Genome evolution of the luminous symbionts of deep sea anglerfish.</title>
        <authorList>
            <person name="Hendry T.A."/>
        </authorList>
    </citation>
    <scope>NUCLEOTIDE SEQUENCE [LARGE SCALE GENOMIC DNA]</scope>
</reference>
<feature type="domain" description="Transposase DDE" evidence="1">
    <location>
        <begin position="3"/>
        <end position="40"/>
    </location>
</feature>
<accession>A0A2A5T239</accession>
<keyword evidence="3" id="KW-1185">Reference proteome</keyword>
<dbReference type="AlphaFoldDB" id="A0A2A5T239"/>